<dbReference type="CDD" id="cd02440">
    <property type="entry name" value="AdoMet_MTases"/>
    <property type="match status" value="1"/>
</dbReference>
<accession>A0A3B0ZRN2</accession>
<feature type="domain" description="Methyltransferase type 11" evidence="2">
    <location>
        <begin position="68"/>
        <end position="164"/>
    </location>
</feature>
<dbReference type="InterPro" id="IPR029063">
    <property type="entry name" value="SAM-dependent_MTases_sf"/>
</dbReference>
<name>A0A3B0ZRN2_9ZZZZ</name>
<dbReference type="Gene3D" id="3.40.50.150">
    <property type="entry name" value="Vaccinia Virus protein VP39"/>
    <property type="match status" value="1"/>
</dbReference>
<gene>
    <name evidence="3" type="ORF">MNBD_GAMMA17-1628</name>
</gene>
<feature type="region of interest" description="Disordered" evidence="1">
    <location>
        <begin position="1"/>
        <end position="20"/>
    </location>
</feature>
<sequence>MAPTSTPSSEQTDSTHPDAFKDQWVPETRLGKWFLSTEWWSVFVLNEAISDLHQLARERLPEERPVLLDIGCGQGASFPLLEQYFSPQSICGVDVDPALLKLAELSGENCCCEVDIHRDSAKKLDLPDNTFDMVFCHQLIHHITFREEAMEEIYRVLKPGGLLLLSESCQHFLRVYWVEWLFRHPKMEQKTAEGYIELVNGAGFEMTENDVHETAPWWSKRDFGLLKKAGLPSSKSVTTEISLVATKPA</sequence>
<evidence type="ECO:0000259" key="2">
    <source>
        <dbReference type="Pfam" id="PF08241"/>
    </source>
</evidence>
<dbReference type="PANTHER" id="PTHR42912">
    <property type="entry name" value="METHYLTRANSFERASE"/>
    <property type="match status" value="1"/>
</dbReference>
<organism evidence="3">
    <name type="scientific">hydrothermal vent metagenome</name>
    <dbReference type="NCBI Taxonomy" id="652676"/>
    <lineage>
        <taxon>unclassified sequences</taxon>
        <taxon>metagenomes</taxon>
        <taxon>ecological metagenomes</taxon>
    </lineage>
</organism>
<dbReference type="InterPro" id="IPR050508">
    <property type="entry name" value="Methyltransf_Superfamily"/>
</dbReference>
<dbReference type="EMBL" id="UOFQ01000173">
    <property type="protein sequence ID" value="VAW90092.1"/>
    <property type="molecule type" value="Genomic_DNA"/>
</dbReference>
<dbReference type="AlphaFoldDB" id="A0A3B0ZRN2"/>
<evidence type="ECO:0000256" key="1">
    <source>
        <dbReference type="SAM" id="MobiDB-lite"/>
    </source>
</evidence>
<dbReference type="GO" id="GO:0008757">
    <property type="term" value="F:S-adenosylmethionine-dependent methyltransferase activity"/>
    <property type="evidence" value="ECO:0007669"/>
    <property type="project" value="InterPro"/>
</dbReference>
<dbReference type="Pfam" id="PF08241">
    <property type="entry name" value="Methyltransf_11"/>
    <property type="match status" value="1"/>
</dbReference>
<dbReference type="SUPFAM" id="SSF53335">
    <property type="entry name" value="S-adenosyl-L-methionine-dependent methyltransferases"/>
    <property type="match status" value="1"/>
</dbReference>
<evidence type="ECO:0000313" key="3">
    <source>
        <dbReference type="EMBL" id="VAW90092.1"/>
    </source>
</evidence>
<feature type="compositionally biased region" description="Polar residues" evidence="1">
    <location>
        <begin position="1"/>
        <end position="12"/>
    </location>
</feature>
<reference evidence="3" key="1">
    <citation type="submission" date="2018-06" db="EMBL/GenBank/DDBJ databases">
        <authorList>
            <person name="Zhirakovskaya E."/>
        </authorList>
    </citation>
    <scope>NUCLEOTIDE SEQUENCE</scope>
</reference>
<proteinExistence type="predicted"/>
<protein>
    <recommendedName>
        <fullName evidence="2">Methyltransferase type 11 domain-containing protein</fullName>
    </recommendedName>
</protein>
<dbReference type="InterPro" id="IPR013216">
    <property type="entry name" value="Methyltransf_11"/>
</dbReference>